<dbReference type="OrthoDB" id="9809549at2"/>
<evidence type="ECO:0000313" key="2">
    <source>
        <dbReference type="EMBL" id="SHG46930.1"/>
    </source>
</evidence>
<dbReference type="SUPFAM" id="SSF53474">
    <property type="entry name" value="alpha/beta-Hydrolases"/>
    <property type="match status" value="1"/>
</dbReference>
<evidence type="ECO:0000259" key="1">
    <source>
        <dbReference type="Pfam" id="PF12146"/>
    </source>
</evidence>
<dbReference type="AlphaFoldDB" id="A0A1M5K2X8"/>
<proteinExistence type="predicted"/>
<dbReference type="InterPro" id="IPR022742">
    <property type="entry name" value="Hydrolase_4"/>
</dbReference>
<reference evidence="3" key="1">
    <citation type="submission" date="2016-11" db="EMBL/GenBank/DDBJ databases">
        <authorList>
            <person name="Varghese N."/>
            <person name="Submissions S."/>
        </authorList>
    </citation>
    <scope>NUCLEOTIDE SEQUENCE [LARGE SCALE GENOMIC DNA]</scope>
    <source>
        <strain evidence="3">DSM 25330</strain>
    </source>
</reference>
<gene>
    <name evidence="2" type="ORF">SAMN05444148_0209</name>
</gene>
<sequence length="312" mass="34821">MKKINFILFALSFALSYSQNIVSEDILIKNDSIDLPGTLSYDKSIVQQPLIIFIHGSGNIDRNGNAFGAPGKSDSVKQLSEALNKEGIAFYRYDKRSANMKNLRLIMKEGVNLNDFVDDAKLAIQKFKDDKRFSTITVIGHSQGSLIGMLLLDAGVNKYISLAGPSNTIDKTITEQVRMQNGDSIASLVSNHFKELKETGRIENVDPNLLLFFNKTNQGFFKSWIAYDPIEEMAKVNKPTLIINGTKDIQVFEADAKALHQANPKAKLVIIENMNHALKTITKDEDNLKSYNTPDFPLSEDLVKAITTFVKK</sequence>
<dbReference type="InterPro" id="IPR029058">
    <property type="entry name" value="AB_hydrolase_fold"/>
</dbReference>
<dbReference type="GO" id="GO:0052689">
    <property type="term" value="F:carboxylic ester hydrolase activity"/>
    <property type="evidence" value="ECO:0007669"/>
    <property type="project" value="TreeGrafter"/>
</dbReference>
<dbReference type="PANTHER" id="PTHR43265:SF1">
    <property type="entry name" value="ESTERASE ESTD"/>
    <property type="match status" value="1"/>
</dbReference>
<keyword evidence="3" id="KW-1185">Reference proteome</keyword>
<accession>A0A1M5K2X8</accession>
<dbReference type="EMBL" id="FQWS01000001">
    <property type="protein sequence ID" value="SHG46930.1"/>
    <property type="molecule type" value="Genomic_DNA"/>
</dbReference>
<evidence type="ECO:0000313" key="3">
    <source>
        <dbReference type="Proteomes" id="UP000184522"/>
    </source>
</evidence>
<name>A0A1M5K2X8_9FLAO</name>
<dbReference type="RefSeq" id="WP_073081840.1">
    <property type="nucleotide sequence ID" value="NZ_FQWS01000001.1"/>
</dbReference>
<dbReference type="Gene3D" id="3.40.50.1820">
    <property type="entry name" value="alpha/beta hydrolase"/>
    <property type="match status" value="1"/>
</dbReference>
<dbReference type="STRING" id="1089305.SAMN05444148_0209"/>
<dbReference type="PANTHER" id="PTHR43265">
    <property type="entry name" value="ESTERASE ESTD"/>
    <property type="match status" value="1"/>
</dbReference>
<protein>
    <recommendedName>
        <fullName evidence="1">Serine aminopeptidase S33 domain-containing protein</fullName>
    </recommendedName>
</protein>
<dbReference type="Pfam" id="PF12146">
    <property type="entry name" value="Hydrolase_4"/>
    <property type="match status" value="1"/>
</dbReference>
<dbReference type="Proteomes" id="UP000184522">
    <property type="component" value="Unassembled WGS sequence"/>
</dbReference>
<dbReference type="InterPro" id="IPR053145">
    <property type="entry name" value="AB_hydrolase_Est10"/>
</dbReference>
<organism evidence="2 3">
    <name type="scientific">Winogradskyella jejuensis</name>
    <dbReference type="NCBI Taxonomy" id="1089305"/>
    <lineage>
        <taxon>Bacteria</taxon>
        <taxon>Pseudomonadati</taxon>
        <taxon>Bacteroidota</taxon>
        <taxon>Flavobacteriia</taxon>
        <taxon>Flavobacteriales</taxon>
        <taxon>Flavobacteriaceae</taxon>
        <taxon>Winogradskyella</taxon>
    </lineage>
</organism>
<feature type="domain" description="Serine aminopeptidase S33" evidence="1">
    <location>
        <begin position="73"/>
        <end position="172"/>
    </location>
</feature>